<dbReference type="EMBL" id="SJPV01000001">
    <property type="protein sequence ID" value="TWU42606.1"/>
    <property type="molecule type" value="Genomic_DNA"/>
</dbReference>
<name>A0A5C6E5A1_9BACT</name>
<dbReference type="AlphaFoldDB" id="A0A5C6E5A1"/>
<organism evidence="2 3">
    <name type="scientific">Novipirellula artificiosorum</name>
    <dbReference type="NCBI Taxonomy" id="2528016"/>
    <lineage>
        <taxon>Bacteria</taxon>
        <taxon>Pseudomonadati</taxon>
        <taxon>Planctomycetota</taxon>
        <taxon>Planctomycetia</taxon>
        <taxon>Pirellulales</taxon>
        <taxon>Pirellulaceae</taxon>
        <taxon>Novipirellula</taxon>
    </lineage>
</organism>
<keyword evidence="3" id="KW-1185">Reference proteome</keyword>
<feature type="compositionally biased region" description="Low complexity" evidence="1">
    <location>
        <begin position="44"/>
        <end position="56"/>
    </location>
</feature>
<comment type="caution">
    <text evidence="2">The sequence shown here is derived from an EMBL/GenBank/DDBJ whole genome shotgun (WGS) entry which is preliminary data.</text>
</comment>
<gene>
    <name evidence="2" type="ORF">Poly41_09040</name>
</gene>
<evidence type="ECO:0000313" key="3">
    <source>
        <dbReference type="Proteomes" id="UP000319143"/>
    </source>
</evidence>
<accession>A0A5C6E5A1</accession>
<proteinExistence type="predicted"/>
<dbReference type="Proteomes" id="UP000319143">
    <property type="component" value="Unassembled WGS sequence"/>
</dbReference>
<feature type="region of interest" description="Disordered" evidence="1">
    <location>
        <begin position="37"/>
        <end position="60"/>
    </location>
</feature>
<protein>
    <submittedName>
        <fullName evidence="2">Uncharacterized protein</fullName>
    </submittedName>
</protein>
<sequence>MRTFNAERTHQVHHFSWSVYLPLQMLPFINSVEPAERRKRSYRRTAAAGSANGTSADGRRLRRQRVEIRIEAQLTHRRADGLTLLRQLDSSATVLPRHDALSPTNDPAKVLS</sequence>
<evidence type="ECO:0000313" key="2">
    <source>
        <dbReference type="EMBL" id="TWU42606.1"/>
    </source>
</evidence>
<evidence type="ECO:0000256" key="1">
    <source>
        <dbReference type="SAM" id="MobiDB-lite"/>
    </source>
</evidence>
<reference evidence="2 3" key="1">
    <citation type="submission" date="2019-02" db="EMBL/GenBank/DDBJ databases">
        <title>Deep-cultivation of Planctomycetes and their phenomic and genomic characterization uncovers novel biology.</title>
        <authorList>
            <person name="Wiegand S."/>
            <person name="Jogler M."/>
            <person name="Boedeker C."/>
            <person name="Pinto D."/>
            <person name="Vollmers J."/>
            <person name="Rivas-Marin E."/>
            <person name="Kohn T."/>
            <person name="Peeters S.H."/>
            <person name="Heuer A."/>
            <person name="Rast P."/>
            <person name="Oberbeckmann S."/>
            <person name="Bunk B."/>
            <person name="Jeske O."/>
            <person name="Meyerdierks A."/>
            <person name="Storesund J.E."/>
            <person name="Kallscheuer N."/>
            <person name="Luecker S."/>
            <person name="Lage O.M."/>
            <person name="Pohl T."/>
            <person name="Merkel B.J."/>
            <person name="Hornburger P."/>
            <person name="Mueller R.-W."/>
            <person name="Bruemmer F."/>
            <person name="Labrenz M."/>
            <person name="Spormann A.M."/>
            <person name="Op Den Camp H."/>
            <person name="Overmann J."/>
            <person name="Amann R."/>
            <person name="Jetten M.S.M."/>
            <person name="Mascher T."/>
            <person name="Medema M.H."/>
            <person name="Devos D.P."/>
            <person name="Kaster A.-K."/>
            <person name="Ovreas L."/>
            <person name="Rohde M."/>
            <person name="Galperin M.Y."/>
            <person name="Jogler C."/>
        </authorList>
    </citation>
    <scope>NUCLEOTIDE SEQUENCE [LARGE SCALE GENOMIC DNA]</scope>
    <source>
        <strain evidence="2 3">Poly41</strain>
    </source>
</reference>